<dbReference type="AlphaFoldDB" id="A0A081S800"/>
<protein>
    <submittedName>
        <fullName evidence="1">Uncharacterized protein</fullName>
    </submittedName>
</protein>
<organism evidence="1 2">
    <name type="scientific">Marine Group I thaumarchaeote SCGC AAA799-E16</name>
    <dbReference type="NCBI Taxonomy" id="1502292"/>
    <lineage>
        <taxon>Archaea</taxon>
        <taxon>Nitrososphaerota</taxon>
        <taxon>Marine Group I</taxon>
    </lineage>
</organism>
<name>A0A081S800_9ARCH</name>
<evidence type="ECO:0000313" key="1">
    <source>
        <dbReference type="EMBL" id="KER07053.1"/>
    </source>
</evidence>
<sequence length="150" mass="17019">MNNIILFSSIFVMVMFLSFSVDSAFAHPHLGQIMVNGHTHESQTEIIPLNDMMGLEKSTLLFHASEDNTLPWGFVEGKIANHVEGYPVIIQIFQNNDAVHFAQTDVGKDGTYEYKFRVLHSENGNTKKIFDDDYSVTIFKVVYLNQGIFV</sequence>
<accession>A0A081S800</accession>
<keyword evidence="2" id="KW-1185">Reference proteome</keyword>
<comment type="caution">
    <text evidence="1">The sequence shown here is derived from an EMBL/GenBank/DDBJ whole genome shotgun (WGS) entry which is preliminary data.</text>
</comment>
<dbReference type="EMBL" id="JNVL01000002">
    <property type="protein sequence ID" value="KER07053.1"/>
    <property type="molecule type" value="Genomic_DNA"/>
</dbReference>
<evidence type="ECO:0000313" key="2">
    <source>
        <dbReference type="Proteomes" id="UP000028027"/>
    </source>
</evidence>
<dbReference type="PATRIC" id="fig|1502292.3.peg.182"/>
<gene>
    <name evidence="1" type="ORF">AAA799E16_00218</name>
</gene>
<dbReference type="Proteomes" id="UP000028027">
    <property type="component" value="Unassembled WGS sequence"/>
</dbReference>
<proteinExistence type="predicted"/>
<reference evidence="1 2" key="1">
    <citation type="submission" date="2014-06" db="EMBL/GenBank/DDBJ databases">
        <authorList>
            <person name="Ngugi D.K."/>
            <person name="Blom J."/>
            <person name="Alam I."/>
            <person name="Rashid M."/>
            <person name="Ba Alawi W."/>
            <person name="Zhang G."/>
            <person name="Hikmawan T."/>
            <person name="Guan Y."/>
            <person name="Antunes A."/>
            <person name="Siam R."/>
            <person name="Eldorry H."/>
            <person name="Bajic V."/>
            <person name="Stingl U."/>
        </authorList>
    </citation>
    <scope>NUCLEOTIDE SEQUENCE [LARGE SCALE GENOMIC DNA]</scope>
    <source>
        <strain evidence="1">SCGC AAA799-E16</strain>
    </source>
</reference>